<dbReference type="InterPro" id="IPR038351">
    <property type="entry name" value="MCD_N_sf"/>
</dbReference>
<evidence type="ECO:0000313" key="3">
    <source>
        <dbReference type="EMBL" id="SCA57731.1"/>
    </source>
</evidence>
<dbReference type="InterPro" id="IPR007956">
    <property type="entry name" value="Malonyl_CoA_deC_C"/>
</dbReference>
<protein>
    <submittedName>
        <fullName evidence="3">Malonyl-CoA decarboxylase</fullName>
    </submittedName>
</protein>
<dbReference type="Pfam" id="PF17408">
    <property type="entry name" value="MCD_N"/>
    <property type="match status" value="1"/>
</dbReference>
<dbReference type="AlphaFoldDB" id="A0A1C3RKI5"/>
<dbReference type="Pfam" id="PF05292">
    <property type="entry name" value="MCD"/>
    <property type="match status" value="1"/>
</dbReference>
<accession>A0A1C3RKI5</accession>
<evidence type="ECO:0000259" key="1">
    <source>
        <dbReference type="Pfam" id="PF05292"/>
    </source>
</evidence>
<keyword evidence="4" id="KW-1185">Reference proteome</keyword>
<dbReference type="GO" id="GO:0006633">
    <property type="term" value="P:fatty acid biosynthetic process"/>
    <property type="evidence" value="ECO:0007669"/>
    <property type="project" value="InterPro"/>
</dbReference>
<dbReference type="PANTHER" id="PTHR28641">
    <property type="match status" value="1"/>
</dbReference>
<proteinExistence type="predicted"/>
<feature type="domain" description="Malonyl-CoA decarboxylase C-terminal" evidence="1">
    <location>
        <begin position="179"/>
        <end position="438"/>
    </location>
</feature>
<dbReference type="Proteomes" id="UP000231658">
    <property type="component" value="Unassembled WGS sequence"/>
</dbReference>
<dbReference type="InterPro" id="IPR035372">
    <property type="entry name" value="MCD_N"/>
</dbReference>
<name>A0A1C3RKI5_9PROT</name>
<dbReference type="InterPro" id="IPR042303">
    <property type="entry name" value="Malonyl_CoA_deC_C_sf"/>
</dbReference>
<dbReference type="Gene3D" id="3.40.630.150">
    <property type="entry name" value="Malonyl-CoA decarboxylase, catalytic domain"/>
    <property type="match status" value="1"/>
</dbReference>
<organism evidence="3 4">
    <name type="scientific">Candidatus Terasakiella magnetica</name>
    <dbReference type="NCBI Taxonomy" id="1867952"/>
    <lineage>
        <taxon>Bacteria</taxon>
        <taxon>Pseudomonadati</taxon>
        <taxon>Pseudomonadota</taxon>
        <taxon>Alphaproteobacteria</taxon>
        <taxon>Rhodospirillales</taxon>
        <taxon>Terasakiellaceae</taxon>
        <taxon>Terasakiella</taxon>
    </lineage>
</organism>
<dbReference type="PANTHER" id="PTHR28641:SF1">
    <property type="entry name" value="MALONYL-COA DECARBOXYLASE, MITOCHONDRIAL"/>
    <property type="match status" value="1"/>
</dbReference>
<feature type="domain" description="Malonyl-CoA decarboxylase N-terminal" evidence="2">
    <location>
        <begin position="89"/>
        <end position="176"/>
    </location>
</feature>
<dbReference type="STRING" id="1867952.MTBPR1_70003"/>
<dbReference type="Gene3D" id="1.20.140.90">
    <property type="entry name" value="Malonyl-CoA decarboxylase, oligemerization domain"/>
    <property type="match status" value="1"/>
</dbReference>
<dbReference type="EMBL" id="FLYE01000046">
    <property type="protein sequence ID" value="SCA57731.1"/>
    <property type="molecule type" value="Genomic_DNA"/>
</dbReference>
<dbReference type="InterPro" id="IPR038917">
    <property type="entry name" value="Malonyl_CoA_deC"/>
</dbReference>
<sequence length="467" mass="52575">MADFLEKLKSWRLPWREIATSGTTSELPELEEHLPDHQIDQVHEQMMACLQSKGGEVSARQRAAALGEGYLGLNEEGRKRFLKILADDFGTDRDVVAQSIYNFQSAEDEDAKCSYEIELRRNLEPARMTLLRQFNALPQGVKFLVDLRAELMAMAREDASLKVVERDLKDILISWFDVGFLELRRITWDSPASVLEKIIEYEAVHSIQSWSDLKNRLARDRRLFAFFHPRMPDEPLIFVEVALVNGMADNVQALLDEDAPLLDPHDADTAIFYSISNAQAGLAGISFGNFLIKKVVGNLSQDLPNLKTFATLSPVPGFRKWLDKVLAEGDSSLLQNQEREALKAASGQKGAKGGLKHLLEQPDWHEEEAAHDALKSPLMRLAARYLTEAKRKGTRPLDPVAHFHLSNGARMERLNWLGDVSEKGMKQAGGLMINYLYKLKDIEKNHEAYSAVGKIITSSQIKTLKKG</sequence>
<reference evidence="3 4" key="1">
    <citation type="submission" date="2016-07" db="EMBL/GenBank/DDBJ databases">
        <authorList>
            <person name="Lefevre C.T."/>
        </authorList>
    </citation>
    <scope>NUCLEOTIDE SEQUENCE [LARGE SCALE GENOMIC DNA]</scope>
    <source>
        <strain evidence="3">PR1</strain>
    </source>
</reference>
<dbReference type="RefSeq" id="WP_069189751.1">
    <property type="nucleotide sequence ID" value="NZ_FLYE01000046.1"/>
</dbReference>
<dbReference type="OrthoDB" id="5292736at2"/>
<evidence type="ECO:0000259" key="2">
    <source>
        <dbReference type="Pfam" id="PF17408"/>
    </source>
</evidence>
<gene>
    <name evidence="3" type="ORF">MTBPR1_70003</name>
</gene>
<dbReference type="GO" id="GO:0050080">
    <property type="term" value="F:malonyl-CoA decarboxylase activity"/>
    <property type="evidence" value="ECO:0007669"/>
    <property type="project" value="InterPro"/>
</dbReference>
<evidence type="ECO:0000313" key="4">
    <source>
        <dbReference type="Proteomes" id="UP000231658"/>
    </source>
</evidence>